<evidence type="ECO:0000313" key="1">
    <source>
        <dbReference type="EMBL" id="SDA39441.1"/>
    </source>
</evidence>
<reference evidence="1 2" key="1">
    <citation type="submission" date="2016-10" db="EMBL/GenBank/DDBJ databases">
        <authorList>
            <person name="de Groot N.N."/>
        </authorList>
    </citation>
    <scope>NUCLEOTIDE SEQUENCE [LARGE SCALE GENOMIC DNA]</scope>
    <source>
        <strain evidence="1 2">DSM 15230</strain>
    </source>
</reference>
<gene>
    <name evidence="1" type="ORF">SAMN02910343_00271</name>
</gene>
<dbReference type="PANTHER" id="PTHR38455:SF1">
    <property type="entry name" value="DUF951 DOMAIN-CONTAINING PROTEIN"/>
    <property type="match status" value="1"/>
</dbReference>
<dbReference type="RefSeq" id="WP_091363051.1">
    <property type="nucleotide sequence ID" value="NZ_FMXA01000004.1"/>
</dbReference>
<proteinExistence type="predicted"/>
<dbReference type="EMBL" id="FMXA01000004">
    <property type="protein sequence ID" value="SDA39441.1"/>
    <property type="molecule type" value="Genomic_DNA"/>
</dbReference>
<evidence type="ECO:0008006" key="3">
    <source>
        <dbReference type="Google" id="ProtNLM"/>
    </source>
</evidence>
<dbReference type="GeneID" id="87755319"/>
<keyword evidence="2" id="KW-1185">Reference proteome</keyword>
<dbReference type="OrthoDB" id="9802710at2"/>
<organism evidence="1 2">
    <name type="scientific">Allisonella histaminiformans</name>
    <dbReference type="NCBI Taxonomy" id="209880"/>
    <lineage>
        <taxon>Bacteria</taxon>
        <taxon>Bacillati</taxon>
        <taxon>Bacillota</taxon>
        <taxon>Negativicutes</taxon>
        <taxon>Veillonellales</taxon>
        <taxon>Veillonellaceae</taxon>
        <taxon>Allisonella</taxon>
    </lineage>
</organism>
<dbReference type="STRING" id="209880.SAMN02910343_00271"/>
<protein>
    <recommendedName>
        <fullName evidence="3">DUF951 domain-containing protein</fullName>
    </recommendedName>
</protein>
<dbReference type="Pfam" id="PF06107">
    <property type="entry name" value="DUF951"/>
    <property type="match status" value="1"/>
</dbReference>
<evidence type="ECO:0000313" key="2">
    <source>
        <dbReference type="Proteomes" id="UP000199689"/>
    </source>
</evidence>
<accession>A0A1G5V0M0</accession>
<dbReference type="AlphaFoldDB" id="A0A1G5V0M0"/>
<sequence length="80" mass="9279">MKFIQYKIGDIVQMKKKHPCGSQEWEVMQLGADMRVKCCGCGRMVLIARPKFIKGTKKILNRDMNEKLELEKRSEESTMG</sequence>
<dbReference type="PANTHER" id="PTHR38455">
    <property type="entry name" value="HYPOTHETICAL CYTOSOLIC PROTEIN"/>
    <property type="match status" value="1"/>
</dbReference>
<dbReference type="Proteomes" id="UP000199689">
    <property type="component" value="Unassembled WGS sequence"/>
</dbReference>
<dbReference type="InterPro" id="IPR009296">
    <property type="entry name" value="DUF951"/>
</dbReference>
<name>A0A1G5V0M0_9FIRM</name>